<evidence type="ECO:0000256" key="2">
    <source>
        <dbReference type="ARBA" id="ARBA00022737"/>
    </source>
</evidence>
<gene>
    <name evidence="10" type="primary">CSPG4</name>
</gene>
<evidence type="ECO:0000256" key="4">
    <source>
        <dbReference type="PROSITE-ProRule" id="PRU00122"/>
    </source>
</evidence>
<keyword evidence="3" id="KW-0325">Glycoprotein</keyword>
<accession>H0VKI2</accession>
<feature type="repeat" description="CSPG" evidence="5">
    <location>
        <begin position="1473"/>
        <end position="1563"/>
    </location>
</feature>
<evidence type="ECO:0000256" key="6">
    <source>
        <dbReference type="SAM" id="MobiDB-lite"/>
    </source>
</evidence>
<dbReference type="KEGG" id="cpoc:100734601"/>
<dbReference type="GeneTree" id="ENSGT00940000154091"/>
<keyword evidence="7" id="KW-0472">Membrane</keyword>
<protein>
    <submittedName>
        <fullName evidence="10">Chondroitin sulfate proteoglycan 4</fullName>
    </submittedName>
</protein>
<name>H0VKI2_CAVPO</name>
<dbReference type="Pfam" id="PF02210">
    <property type="entry name" value="Laminin_G_2"/>
    <property type="match status" value="2"/>
</dbReference>
<dbReference type="Gene3D" id="2.60.120.200">
    <property type="match status" value="2"/>
</dbReference>
<feature type="signal peptide" evidence="8">
    <location>
        <begin position="1"/>
        <end position="30"/>
    </location>
</feature>
<feature type="repeat" description="CSPG" evidence="5">
    <location>
        <begin position="1941"/>
        <end position="2029"/>
    </location>
</feature>
<feature type="repeat" description="CSPG" evidence="5">
    <location>
        <begin position="554"/>
        <end position="646"/>
    </location>
</feature>
<feature type="repeat" description="CSPG" evidence="5">
    <location>
        <begin position="1832"/>
        <end position="1924"/>
    </location>
</feature>
<dbReference type="GO" id="GO:0015026">
    <property type="term" value="F:coreceptor activity"/>
    <property type="evidence" value="ECO:0007669"/>
    <property type="project" value="Ensembl"/>
</dbReference>
<reference evidence="10" key="3">
    <citation type="submission" date="2025-09" db="UniProtKB">
        <authorList>
            <consortium name="Ensembl"/>
        </authorList>
    </citation>
    <scope>IDENTIFICATION</scope>
    <source>
        <strain evidence="10">2N</strain>
    </source>
</reference>
<feature type="region of interest" description="Disordered" evidence="6">
    <location>
        <begin position="2283"/>
        <end position="2304"/>
    </location>
</feature>
<feature type="domain" description="Laminin G" evidence="9">
    <location>
        <begin position="203"/>
        <end position="381"/>
    </location>
</feature>
<dbReference type="PROSITE" id="PS51854">
    <property type="entry name" value="CSPG"/>
    <property type="match status" value="15"/>
</dbReference>
<feature type="repeat" description="CSPG" evidence="5">
    <location>
        <begin position="900"/>
        <end position="991"/>
    </location>
</feature>
<dbReference type="FunFam" id="2.60.120.200:FF:000158">
    <property type="entry name" value="Chondroitin sulfate proteoglycan 4"/>
    <property type="match status" value="1"/>
</dbReference>
<keyword evidence="7" id="KW-0812">Transmembrane</keyword>
<dbReference type="eggNOG" id="KOG3597">
    <property type="taxonomic scope" value="Eukaryota"/>
</dbReference>
<dbReference type="PANTHER" id="PTHR45739:SF13">
    <property type="entry name" value="CHONDROITIN SULFATE PROTEOGLYCAN 4"/>
    <property type="match status" value="1"/>
</dbReference>
<dbReference type="SUPFAM" id="SSF49899">
    <property type="entry name" value="Concanavalin A-like lectins/glucanases"/>
    <property type="match status" value="2"/>
</dbReference>
<dbReference type="GO" id="GO:0009653">
    <property type="term" value="P:anatomical structure morphogenesis"/>
    <property type="evidence" value="ECO:0007669"/>
    <property type="project" value="TreeGrafter"/>
</dbReference>
<dbReference type="GeneID" id="100734601"/>
<dbReference type="RefSeq" id="XP_013001062.1">
    <property type="nucleotide sequence ID" value="XM_013145608.3"/>
</dbReference>
<dbReference type="OrthoDB" id="9026019at2759"/>
<dbReference type="GO" id="GO:0008347">
    <property type="term" value="P:glial cell migration"/>
    <property type="evidence" value="ECO:0007669"/>
    <property type="project" value="Ensembl"/>
</dbReference>
<dbReference type="SMART" id="SM00282">
    <property type="entry name" value="LamG"/>
    <property type="match status" value="2"/>
</dbReference>
<evidence type="ECO:0000313" key="11">
    <source>
        <dbReference type="Proteomes" id="UP000005447"/>
    </source>
</evidence>
<dbReference type="CDD" id="cd00110">
    <property type="entry name" value="LamG"/>
    <property type="match status" value="2"/>
</dbReference>
<dbReference type="GO" id="GO:0005654">
    <property type="term" value="C:nucleoplasm"/>
    <property type="evidence" value="ECO:0007669"/>
    <property type="project" value="Ensembl"/>
</dbReference>
<feature type="repeat" description="CSPG" evidence="5">
    <location>
        <begin position="1020"/>
        <end position="1112"/>
    </location>
</feature>
<dbReference type="Bgee" id="ENSCPOG00000012020">
    <property type="expression patterns" value="Expressed in zone of skin and 10 other cell types or tissues"/>
</dbReference>
<dbReference type="FunCoup" id="H0VKI2">
    <property type="interactions" value="104"/>
</dbReference>
<dbReference type="InterPro" id="IPR013320">
    <property type="entry name" value="ConA-like_dom_sf"/>
</dbReference>
<dbReference type="InterPro" id="IPR001791">
    <property type="entry name" value="Laminin_G"/>
</dbReference>
<keyword evidence="2" id="KW-0677">Repeat</keyword>
<keyword evidence="7" id="KW-1133">Transmembrane helix</keyword>
<reference evidence="11" key="1">
    <citation type="journal article" date="2011" name="Nature">
        <title>A high-resolution map of human evolutionary constraint using 29 mammals.</title>
        <authorList>
            <person name="Lindblad-Toh K."/>
            <person name="Garber M."/>
            <person name="Zuk O."/>
            <person name="Lin M.F."/>
            <person name="Parker B.J."/>
            <person name="Washietl S."/>
            <person name="Kheradpour P."/>
            <person name="Ernst J."/>
            <person name="Jordan G."/>
            <person name="Mauceli E."/>
            <person name="Ward L.D."/>
            <person name="Lowe C.B."/>
            <person name="Holloway A.K."/>
            <person name="Clamp M."/>
            <person name="Gnerre S."/>
            <person name="Alfoldi J."/>
            <person name="Beal K."/>
            <person name="Chang J."/>
            <person name="Clawson H."/>
            <person name="Cuff J."/>
            <person name="Di Palma F."/>
            <person name="Fitzgerald S."/>
            <person name="Flicek P."/>
            <person name="Guttman M."/>
            <person name="Hubisz M.J."/>
            <person name="Jaffe D.B."/>
            <person name="Jungreis I."/>
            <person name="Kent W.J."/>
            <person name="Kostka D."/>
            <person name="Lara M."/>
            <person name="Martins A.L."/>
            <person name="Massingham T."/>
            <person name="Moltke I."/>
            <person name="Raney B.J."/>
            <person name="Rasmussen M.D."/>
            <person name="Robinson J."/>
            <person name="Stark A."/>
            <person name="Vilella A.J."/>
            <person name="Wen J."/>
            <person name="Xie X."/>
            <person name="Zody M.C."/>
            <person name="Baldwin J."/>
            <person name="Bloom T."/>
            <person name="Chin C.W."/>
            <person name="Heiman D."/>
            <person name="Nicol R."/>
            <person name="Nusbaum C."/>
            <person name="Young S."/>
            <person name="Wilkinson J."/>
            <person name="Worley K.C."/>
            <person name="Kovar C.L."/>
            <person name="Muzny D.M."/>
            <person name="Gibbs R.A."/>
            <person name="Cree A."/>
            <person name="Dihn H.H."/>
            <person name="Fowler G."/>
            <person name="Jhangiani S."/>
            <person name="Joshi V."/>
            <person name="Lee S."/>
            <person name="Lewis L.R."/>
            <person name="Nazareth L.V."/>
            <person name="Okwuonu G."/>
            <person name="Santibanez J."/>
            <person name="Warren W.C."/>
            <person name="Mardis E.R."/>
            <person name="Weinstock G.M."/>
            <person name="Wilson R.K."/>
            <person name="Delehaunty K."/>
            <person name="Dooling D."/>
            <person name="Fronik C."/>
            <person name="Fulton L."/>
            <person name="Fulton B."/>
            <person name="Graves T."/>
            <person name="Minx P."/>
            <person name="Sodergren E."/>
            <person name="Birney E."/>
            <person name="Margulies E.H."/>
            <person name="Herrero J."/>
            <person name="Green E.D."/>
            <person name="Haussler D."/>
            <person name="Siepel A."/>
            <person name="Goldman N."/>
            <person name="Pollard K.S."/>
            <person name="Pedersen J.S."/>
            <person name="Lander E.S."/>
            <person name="Kellis M."/>
        </authorList>
    </citation>
    <scope>NUCLEOTIDE SEQUENCE [LARGE SCALE GENOMIC DNA]</scope>
    <source>
        <strain evidence="11">2N</strain>
    </source>
</reference>
<feature type="repeat" description="CSPG" evidence="5">
    <location>
        <begin position="784"/>
        <end position="880"/>
    </location>
</feature>
<feature type="repeat" description="CSPG" evidence="5">
    <location>
        <begin position="1240"/>
        <end position="1337"/>
    </location>
</feature>
<dbReference type="InParanoid" id="H0VKI2"/>
<evidence type="ECO:0000256" key="1">
    <source>
        <dbReference type="ARBA" id="ARBA00022729"/>
    </source>
</evidence>
<dbReference type="GO" id="GO:0035556">
    <property type="term" value="P:intracellular signal transduction"/>
    <property type="evidence" value="ECO:0007669"/>
    <property type="project" value="Ensembl"/>
</dbReference>
<dbReference type="OMA" id="PWPQGTT"/>
<dbReference type="VEuPathDB" id="HostDB:ENSCPOG00000012020"/>
<evidence type="ECO:0000256" key="7">
    <source>
        <dbReference type="SAM" id="Phobius"/>
    </source>
</evidence>
<dbReference type="InterPro" id="IPR051561">
    <property type="entry name" value="FRAS1_ECM"/>
</dbReference>
<sequence length="2322" mass="251490">MRPCPRPPRLAPALALVVLTWALLTGPASAASFFGESHLEVPVAAALANVDLQLQFSTAQPEALLFLAAGEDDHLLLQLHAGRLQVKLVLGQEKLRLQTLAEVLLNDSVPHSVALTVSDGWAELLVDGLFNASGRVPEGALDVPYGLFVGGSGSLSLPYMRGASRPLRGCLLTTTLNGRNLLRPLTPDVPEGCAEEFSAGDDVALGFTGPRSLAAFPAWSTQDEGTLQFTLTTRSRHAPLAFQAGGQRGDFIYVDIFEGHLRAVVEKGQGTVLLHNSVPVDDGQPHEVSVHMDTHRLEISVDQYPTRTSNRGVLSYLEPRGSLLLGGLDAEATRHLQEHRLGLAPGTTNTSLLGCLEDLMVNGQRQGLRHAVLTRGMAAGCRLDEDEYEDDAYSSYEALSTQAPEEWPVMELPELCVPEPGLPPVFTNLTQLLTISPLVVTEGGTAWLEWQHVHPTLDLQEAELRKSQVLFSVTRGPRHGKLELDIPGARARQMFTLLDVVNRKVRFVHDGAEDTSDQLVLEVTVTARVPVPSCLRRGQAYLLPVQVNPTNDPPRVIFPNGSLMMILEHTQKPLGPEVFQAYDPDSACESLTFQLLGDLAGLPVEHRDRPGEPAPEFSCRELEAGDIVYVHRGGPAQPLTFRVSDGLQASGPAILNVVAMRPAIRIRHSTGLLLAQGSAAPILPANLSVETNAVGQDVSVLFRVVGALEFGELQKQGAGGAEGAEWWVTQAFHQRDVEQGRVRYLSTDPRHHAQNTVENLVLEVQVGQETLSNLSFPVTIQRATVWMLQLEPLHTQTTQPETLTTAHLEATMEEAAGPRASSFHYEVVQVPRKGNLQLQGTRLSAGQGFSQDDLRTGRVTYAATARTSKPIEDAFLFRVTAPPHFSPLYTFPVHIGGDPDAPVLTNVLLLVPEGGEAVLSADHLFVKSLNSTSYLYEVMELPRHGRLAWREPQDKATPVTSFTNEDLLHGRLLYQHDDSETTEDDIPFVATRQDEGSGDMAWEEVRGVFRVAIQPVNDHAPVQTVSHVFHVVRGGRRLLTTEDVAFSDMDSGFSDAQLVLTRKDLLFGSIVAVDEPSRPIYRFTQEDLRRRRVLFVHSGADHGWMQLQVSDGQHQATAMLEVQASEPFLHVANGSRLVVPQGGHGIIDTAMLPLDTNLDIRSGDDVHYRITSGPHWGQLLRASQPATTFSQQDLLDGTILYSHNGSLSPRDSLGLWVEAGPVHTEATLQVTIALDSPPAPLQLVRHEKIYVFQGEVAEIRQDQLEADQEGVPSTDIVFSVRSPPSSGYLVMMSHATAGAPSLAPVHSFSQEAIATGKVLYLHSHPEAWSDTFTLDVASGLGTPLEGIRMELEVLPTTIPLEGQNFSVSEGGARTLAPPLLQVTGPYFPTLPSLSLRVLEPPQHGALQREGQPKDGVLDTFSWREVEEQQIRYVHDGSEVLTDSFILVANASEMDRQSQPVTFTVTILPINDQPPVLTTNMGLQLWEGATVPIPAEALRATDSDSGPEDLVYSIEQPSNGQVVLRAAPGTEVYHFSQAQLDTGLVLFSHRGALDGGFHFNLSDGEHESLGHFFRVTAQKQAQLSLEGSRMLTVCPESIQPLSSHSLSASSSLGTDPQHLIYRVLHGPRLGRLLHAQQGSASEALINFTQAEVSAGNVLYEQEASPEPFWEAHDTIELLLSSPPAPDLAAVLSVVVSFEAACPQRPSRLWRNKGLWVSEGQRAKITVAVLDASNLLASVPAPQRPKHDVLFQVTQFPTRGQLLVSEEPLHAGRPHFLQSQLAEGELVYAHGGGGTQHDGFHFRAHLQGPAGALVVGPQTMEAFTITVRDVNERPPQPQASVPLQLTQGSRAPVSRAQLSVVDPDSAPGEILYEVQRAPHNGFLSLVGVSPGPVTHFTQADVDAGRLAFVANGSSVAGVFQLSVSDGASPPLPVSLAVDILPSAIKIQLQAPLEVPQASGRASLSQQQLRVISDQEEPDTTYCLTQGPQYGQLLVSGQPASAFSQLQVDQGEVVFTFTNFSSSRDHFRVLALARGANASATVNVTVRALLHVGAKGPWPQGTTLRLDSTVLDASELANHTGSMPHFRLLAGPRHGRVVRVPRAQTEPRSGQPVDQFTQQDLEAGRLGLEVDRPEGQVPRPTGDSLTLELWARDVPPAVASLDFATEPYDAARHYRVALLSVPEATRIEAGKVDSSTPMGGLAPAASSPVPTVARGGFLGFLEANMFSVIVPVCLVLLLVALILPLLFYLRKRNKTGKHDVQVLAAKPRNGLAGDTETFRKVEPGQAIPLTTVPGQGSPPGSQPDPELLQFCRTPNPALRNGQYWV</sequence>
<feature type="repeat" description="CSPG" evidence="5">
    <location>
        <begin position="663"/>
        <end position="765"/>
    </location>
</feature>
<evidence type="ECO:0000256" key="3">
    <source>
        <dbReference type="ARBA" id="ARBA00023180"/>
    </source>
</evidence>
<dbReference type="PANTHER" id="PTHR45739">
    <property type="entry name" value="MATRIX PROTEIN, PUTATIVE-RELATED"/>
    <property type="match status" value="1"/>
</dbReference>
<proteinExistence type="predicted"/>
<dbReference type="GO" id="GO:0019901">
    <property type="term" value="F:protein kinase binding"/>
    <property type="evidence" value="ECO:0007669"/>
    <property type="project" value="Ensembl"/>
</dbReference>
<feature type="repeat" description="CSPG" evidence="5">
    <location>
        <begin position="429"/>
        <end position="524"/>
    </location>
</feature>
<dbReference type="GO" id="GO:0043410">
    <property type="term" value="P:positive regulation of MAPK cascade"/>
    <property type="evidence" value="ECO:0007669"/>
    <property type="project" value="Ensembl"/>
</dbReference>
<organism evidence="10 11">
    <name type="scientific">Cavia porcellus</name>
    <name type="common">Guinea pig</name>
    <dbReference type="NCBI Taxonomy" id="10141"/>
    <lineage>
        <taxon>Eukaryota</taxon>
        <taxon>Metazoa</taxon>
        <taxon>Chordata</taxon>
        <taxon>Craniata</taxon>
        <taxon>Vertebrata</taxon>
        <taxon>Euteleostomi</taxon>
        <taxon>Mammalia</taxon>
        <taxon>Eutheria</taxon>
        <taxon>Euarchontoglires</taxon>
        <taxon>Glires</taxon>
        <taxon>Rodentia</taxon>
        <taxon>Hystricomorpha</taxon>
        <taxon>Caviidae</taxon>
        <taxon>Cavia</taxon>
    </lineage>
</organism>
<dbReference type="GO" id="GO:0048008">
    <property type="term" value="P:platelet-derived growth factor receptor signaling pathway"/>
    <property type="evidence" value="ECO:0007669"/>
    <property type="project" value="Ensembl"/>
</dbReference>
<feature type="repeat" description="CSPG" evidence="5">
    <location>
        <begin position="1581"/>
        <end position="1679"/>
    </location>
</feature>
<dbReference type="GO" id="GO:0005886">
    <property type="term" value="C:plasma membrane"/>
    <property type="evidence" value="ECO:0007669"/>
    <property type="project" value="Ensembl"/>
</dbReference>
<dbReference type="Pfam" id="PF16184">
    <property type="entry name" value="Cadherin_3"/>
    <property type="match status" value="12"/>
</dbReference>
<dbReference type="Ensembl" id="ENSCPOT00000012136.3">
    <property type="protein sequence ID" value="ENSCPOP00000010815.3"/>
    <property type="gene ID" value="ENSCPOG00000012020.4"/>
</dbReference>
<feature type="chain" id="PRO_5011780395" evidence="8">
    <location>
        <begin position="31"/>
        <end position="2322"/>
    </location>
</feature>
<feature type="domain" description="Laminin G" evidence="9">
    <location>
        <begin position="30"/>
        <end position="193"/>
    </location>
</feature>
<evidence type="ECO:0000256" key="5">
    <source>
        <dbReference type="PROSITE-ProRule" id="PRU01201"/>
    </source>
</evidence>
<dbReference type="GO" id="GO:0006929">
    <property type="term" value="P:substrate-dependent cell migration"/>
    <property type="evidence" value="ECO:0007669"/>
    <property type="project" value="Ensembl"/>
</dbReference>
<dbReference type="Proteomes" id="UP000005447">
    <property type="component" value="Unassembled WGS sequence"/>
</dbReference>
<keyword evidence="11" id="KW-1185">Reference proteome</keyword>
<dbReference type="InterPro" id="IPR039005">
    <property type="entry name" value="CSPG_rpt"/>
</dbReference>
<dbReference type="STRING" id="10141.ENSCPOP00000010815"/>
<evidence type="ECO:0000259" key="9">
    <source>
        <dbReference type="PROSITE" id="PS50025"/>
    </source>
</evidence>
<reference evidence="10" key="2">
    <citation type="submission" date="2025-08" db="UniProtKB">
        <authorList>
            <consortium name="Ensembl"/>
        </authorList>
    </citation>
    <scope>IDENTIFICATION</scope>
    <source>
        <strain evidence="10">2N</strain>
    </source>
</reference>
<feature type="repeat" description="CSPG" evidence="5">
    <location>
        <begin position="1128"/>
        <end position="1218"/>
    </location>
</feature>
<dbReference type="GO" id="GO:0001726">
    <property type="term" value="C:ruffle"/>
    <property type="evidence" value="ECO:0007669"/>
    <property type="project" value="Ensembl"/>
</dbReference>
<evidence type="ECO:0000313" key="10">
    <source>
        <dbReference type="Ensembl" id="ENSCPOP00000010815.3"/>
    </source>
</evidence>
<dbReference type="EMBL" id="AAKN02050765">
    <property type="status" value="NOT_ANNOTATED_CDS"/>
    <property type="molecule type" value="Genomic_DNA"/>
</dbReference>
<dbReference type="PROSITE" id="PS50025">
    <property type="entry name" value="LAM_G_DOMAIN"/>
    <property type="match status" value="2"/>
</dbReference>
<dbReference type="CTD" id="1464"/>
<evidence type="ECO:0000256" key="8">
    <source>
        <dbReference type="SAM" id="SignalP"/>
    </source>
</evidence>
<dbReference type="GO" id="GO:0097178">
    <property type="term" value="P:ruffle assembly"/>
    <property type="evidence" value="ECO:0007669"/>
    <property type="project" value="Ensembl"/>
</dbReference>
<feature type="transmembrane region" description="Helical" evidence="7">
    <location>
        <begin position="2225"/>
        <end position="2246"/>
    </location>
</feature>
<comment type="caution">
    <text evidence="4">Lacks conserved residue(s) required for the propagation of feature annotation.</text>
</comment>
<dbReference type="HOGENOM" id="CLU_000473_1_0_1"/>
<feature type="repeat" description="CSPG" evidence="5">
    <location>
        <begin position="1356"/>
        <end position="1449"/>
    </location>
</feature>
<feature type="repeat" description="CSPG" evidence="5">
    <location>
        <begin position="1704"/>
        <end position="1803"/>
    </location>
</feature>
<feature type="repeat" description="CSPG" evidence="5">
    <location>
        <begin position="2038"/>
        <end position="2147"/>
    </location>
</feature>
<keyword evidence="1 8" id="KW-0732">Signal</keyword>